<sequence length="172" mass="19559">MAEAPTKLPVKNKEKPVTPAGNFWSPFETLRAEVDRLFDDFMPTSWHVPDLFSSGHLPNGWNTAPAVDLVEKDDVYEVTAECPGLDAKNIEVKFSNGLLTIRGEKREEKEDKQREYHLSERRYGSFQRSFSLPDHVDADKVTAMFEKGVLTVKLPKSPEAKKNERKIEVRAA</sequence>
<dbReference type="PANTHER" id="PTHR11527">
    <property type="entry name" value="HEAT-SHOCK PROTEIN 20 FAMILY MEMBER"/>
    <property type="match status" value="1"/>
</dbReference>
<proteinExistence type="inferred from homology"/>
<dbReference type="InterPro" id="IPR031107">
    <property type="entry name" value="Small_HSP"/>
</dbReference>
<dbReference type="PROSITE" id="PS01031">
    <property type="entry name" value="SHSP"/>
    <property type="match status" value="1"/>
</dbReference>
<dbReference type="Proteomes" id="UP000298649">
    <property type="component" value="Chromosome linear"/>
</dbReference>
<feature type="domain" description="SHSP" evidence="3">
    <location>
        <begin position="58"/>
        <end position="172"/>
    </location>
</feature>
<evidence type="ECO:0000313" key="4">
    <source>
        <dbReference type="EMBL" id="QCL97618.1"/>
    </source>
</evidence>
<dbReference type="Gene3D" id="2.60.40.790">
    <property type="match status" value="1"/>
</dbReference>
<accession>A0A4D7YRQ6</accession>
<evidence type="ECO:0000256" key="1">
    <source>
        <dbReference type="PROSITE-ProRule" id="PRU00285"/>
    </source>
</evidence>
<dbReference type="CDD" id="cd06464">
    <property type="entry name" value="ACD_sHsps-like"/>
    <property type="match status" value="1"/>
</dbReference>
<dbReference type="SUPFAM" id="SSF49764">
    <property type="entry name" value="HSP20-like chaperones"/>
    <property type="match status" value="1"/>
</dbReference>
<evidence type="ECO:0000259" key="3">
    <source>
        <dbReference type="PROSITE" id="PS01031"/>
    </source>
</evidence>
<dbReference type="InterPro" id="IPR008978">
    <property type="entry name" value="HSP20-like_chaperone"/>
</dbReference>
<comment type="similarity">
    <text evidence="1 2">Belongs to the small heat shock protein (HSP20) family.</text>
</comment>
<dbReference type="AlphaFoldDB" id="A0A4D7YRQ6"/>
<organism evidence="4 5">
    <name type="scientific">Agrobacterium tumefaciens</name>
    <dbReference type="NCBI Taxonomy" id="358"/>
    <lineage>
        <taxon>Bacteria</taxon>
        <taxon>Pseudomonadati</taxon>
        <taxon>Pseudomonadota</taxon>
        <taxon>Alphaproteobacteria</taxon>
        <taxon>Hyphomicrobiales</taxon>
        <taxon>Rhizobiaceae</taxon>
        <taxon>Rhizobium/Agrobacterium group</taxon>
        <taxon>Agrobacterium</taxon>
        <taxon>Agrobacterium tumefaciens complex</taxon>
    </lineage>
</organism>
<dbReference type="InterPro" id="IPR002068">
    <property type="entry name" value="A-crystallin/Hsp20_dom"/>
</dbReference>
<protein>
    <submittedName>
        <fullName evidence="4">Hsp20/alpha crystallin family protein</fullName>
    </submittedName>
</protein>
<evidence type="ECO:0000313" key="5">
    <source>
        <dbReference type="Proteomes" id="UP000298649"/>
    </source>
</evidence>
<gene>
    <name evidence="4" type="ORF">CFBP7129_25335</name>
</gene>
<evidence type="ECO:0000256" key="2">
    <source>
        <dbReference type="RuleBase" id="RU003616"/>
    </source>
</evidence>
<reference evidence="4 5" key="1">
    <citation type="submission" date="2019-04" db="EMBL/GenBank/DDBJ databases">
        <title>Complete genome sequence of Agrobacterium tumefaciens CFBP7129.</title>
        <authorList>
            <person name="Haryono M."/>
            <person name="Lin Y.-C."/>
            <person name="Lai E.-M."/>
            <person name="Kuo C.-H."/>
        </authorList>
    </citation>
    <scope>NUCLEOTIDE SEQUENCE [LARGE SCALE GENOMIC DNA]</scope>
    <source>
        <strain evidence="4 5">CFBP7129</strain>
    </source>
</reference>
<name>A0A4D7YRQ6_AGRTU</name>
<dbReference type="Pfam" id="PF00011">
    <property type="entry name" value="HSP20"/>
    <property type="match status" value="1"/>
</dbReference>
<dbReference type="RefSeq" id="WP_137005980.1">
    <property type="nucleotide sequence ID" value="NZ_CP039923.1"/>
</dbReference>
<dbReference type="EMBL" id="CP039923">
    <property type="protein sequence ID" value="QCL97618.1"/>
    <property type="molecule type" value="Genomic_DNA"/>
</dbReference>